<organism evidence="1">
    <name type="scientific">Homo sapiens</name>
    <name type="common">Human</name>
    <dbReference type="NCBI Taxonomy" id="9606"/>
    <lineage>
        <taxon>Eukaryota</taxon>
        <taxon>Metazoa</taxon>
        <taxon>Chordata</taxon>
        <taxon>Craniata</taxon>
        <taxon>Vertebrata</taxon>
        <taxon>Euteleostomi</taxon>
        <taxon>Mammalia</taxon>
        <taxon>Eutheria</taxon>
        <taxon>Euarchontoglires</taxon>
        <taxon>Primates</taxon>
        <taxon>Haplorrhini</taxon>
        <taxon>Catarrhini</taxon>
        <taxon>Hominidae</taxon>
        <taxon>Homo</taxon>
    </lineage>
</organism>
<dbReference type="EMBL" id="HF584217">
    <property type="protein sequence ID" value="CCQ43714.1"/>
    <property type="molecule type" value="Genomic_DNA"/>
</dbReference>
<proteinExistence type="predicted"/>
<gene>
    <name evidence="1" type="primary">NOL12</name>
</gene>
<name>L8E965_HUMAN</name>
<evidence type="ECO:0000313" key="1">
    <source>
        <dbReference type="EMBL" id="CCQ43714.1"/>
    </source>
</evidence>
<accession>L8E965</accession>
<reference evidence="1" key="1">
    <citation type="journal article" date="2013" name="PLoS ONE">
        <title>Direct detection of alternative open reading frames translation products in human significantly expands the proteome.</title>
        <authorList>
            <person name="Vanderperre B."/>
            <person name="Lucier J.-F."/>
            <person name="Motard J."/>
            <person name="Tremblay G."/>
            <person name="Vanderperre S."/>
            <person name="Wisztorski M."/>
            <person name="Salzet M."/>
            <person name="Boisvert F.-M."/>
            <person name="Roucou X."/>
        </authorList>
    </citation>
    <scope>NUCLEOTIDE SEQUENCE</scope>
</reference>
<dbReference type="ChiTaRS" id="NOL12">
    <property type="organism name" value="human"/>
</dbReference>
<dbReference type="AlphaFoldDB" id="L8E965"/>
<protein>
    <submittedName>
        <fullName evidence="1">Alternative protein NOL12</fullName>
    </submittedName>
</protein>
<dbReference type="OrthoDB" id="551633at2759"/>
<sequence length="86" mass="9647">MSSHSFQMDELMETLSLPCPSLSVLGRREFQVVPWLEELCWVLNTRTTKGSELCSQGLLTPVDYGVRMTGQCGEGHLRQDCGLYPP</sequence>